<dbReference type="Proteomes" id="UP000789702">
    <property type="component" value="Unassembled WGS sequence"/>
</dbReference>
<keyword evidence="2" id="KW-1185">Reference proteome</keyword>
<sequence>NDEKYSYHEYVVYHLYHKYFTFNYTNADKNNFVAAYNELKQKYLDSNIKSKLTEDDKVLTNVYYDLLKEIRRDFTKSHTLTLFLIDAIRNFGWIEFDPSENAKMISAIQNIKNISIIDPENIISLKPSLLKSLENLEEWKQINSIDLSVKEITFTQSLSAKGRGVRKFGDVIGYITGSDK</sequence>
<gene>
    <name evidence="1" type="ORF">DHETER_LOCUS14419</name>
</gene>
<reference evidence="1" key="1">
    <citation type="submission" date="2021-06" db="EMBL/GenBank/DDBJ databases">
        <authorList>
            <person name="Kallberg Y."/>
            <person name="Tangrot J."/>
            <person name="Rosling A."/>
        </authorList>
    </citation>
    <scope>NUCLEOTIDE SEQUENCE</scope>
    <source>
        <strain evidence="1">IL203A</strain>
    </source>
</reference>
<evidence type="ECO:0000313" key="2">
    <source>
        <dbReference type="Proteomes" id="UP000789702"/>
    </source>
</evidence>
<dbReference type="EMBL" id="CAJVPU010044211">
    <property type="protein sequence ID" value="CAG8747229.1"/>
    <property type="molecule type" value="Genomic_DNA"/>
</dbReference>
<accession>A0ACA9QE79</accession>
<evidence type="ECO:0000313" key="1">
    <source>
        <dbReference type="EMBL" id="CAG8747229.1"/>
    </source>
</evidence>
<name>A0ACA9QE79_9GLOM</name>
<proteinExistence type="predicted"/>
<feature type="non-terminal residue" evidence="1">
    <location>
        <position position="180"/>
    </location>
</feature>
<comment type="caution">
    <text evidence="1">The sequence shown here is derived from an EMBL/GenBank/DDBJ whole genome shotgun (WGS) entry which is preliminary data.</text>
</comment>
<feature type="non-terminal residue" evidence="1">
    <location>
        <position position="1"/>
    </location>
</feature>
<organism evidence="1 2">
    <name type="scientific">Dentiscutata heterogama</name>
    <dbReference type="NCBI Taxonomy" id="1316150"/>
    <lineage>
        <taxon>Eukaryota</taxon>
        <taxon>Fungi</taxon>
        <taxon>Fungi incertae sedis</taxon>
        <taxon>Mucoromycota</taxon>
        <taxon>Glomeromycotina</taxon>
        <taxon>Glomeromycetes</taxon>
        <taxon>Diversisporales</taxon>
        <taxon>Gigasporaceae</taxon>
        <taxon>Dentiscutata</taxon>
    </lineage>
</organism>
<protein>
    <submittedName>
        <fullName evidence="1">15249_t:CDS:1</fullName>
    </submittedName>
</protein>